<evidence type="ECO:0000313" key="2">
    <source>
        <dbReference type="EMBL" id="CAG1830881.1"/>
    </source>
</evidence>
<sequence length="96" mass="11325">MRGCMQNSRDQEGQIQKKLEAEGWNESDDSTCEGTRCLSGCHFKVDDACQYLERDQNFMKHFMKRNSGQFISFRHHLTSIHSILCFEYFLIWIPPS</sequence>
<keyword evidence="1" id="KW-1133">Transmembrane helix</keyword>
<accession>A0A8D6ZJE8</accession>
<dbReference type="EMBL" id="HG996472">
    <property type="protein sequence ID" value="CAG1830881.1"/>
    <property type="molecule type" value="Genomic_DNA"/>
</dbReference>
<protein>
    <submittedName>
        <fullName evidence="2">(wild Malaysian banana) hypothetical protein</fullName>
    </submittedName>
</protein>
<keyword evidence="1" id="KW-0472">Membrane</keyword>
<name>A0A8D6ZJE8_MUSAM</name>
<reference evidence="2" key="1">
    <citation type="submission" date="2021-03" db="EMBL/GenBank/DDBJ databases">
        <authorList>
            <consortium name="Genoscope - CEA"/>
            <person name="William W."/>
        </authorList>
    </citation>
    <scope>NUCLEOTIDE SEQUENCE</scope>
    <source>
        <strain evidence="2">Doubled-haploid Pahang</strain>
    </source>
</reference>
<organism evidence="2">
    <name type="scientific">Musa acuminata subsp. malaccensis</name>
    <name type="common">Wild banana</name>
    <name type="synonym">Musa malaccensis</name>
    <dbReference type="NCBI Taxonomy" id="214687"/>
    <lineage>
        <taxon>Eukaryota</taxon>
        <taxon>Viridiplantae</taxon>
        <taxon>Streptophyta</taxon>
        <taxon>Embryophyta</taxon>
        <taxon>Tracheophyta</taxon>
        <taxon>Spermatophyta</taxon>
        <taxon>Magnoliopsida</taxon>
        <taxon>Liliopsida</taxon>
        <taxon>Zingiberales</taxon>
        <taxon>Musaceae</taxon>
        <taxon>Musa</taxon>
    </lineage>
</organism>
<proteinExistence type="predicted"/>
<feature type="transmembrane region" description="Helical" evidence="1">
    <location>
        <begin position="73"/>
        <end position="93"/>
    </location>
</feature>
<gene>
    <name evidence="2" type="ORF">GSMUA_341350.1</name>
</gene>
<dbReference type="AlphaFoldDB" id="A0A8D6ZJE8"/>
<keyword evidence="1" id="KW-0812">Transmembrane</keyword>
<evidence type="ECO:0000256" key="1">
    <source>
        <dbReference type="SAM" id="Phobius"/>
    </source>
</evidence>